<name>A0A916WMZ1_9MICO</name>
<dbReference type="EMBL" id="BMGB01000002">
    <property type="protein sequence ID" value="GGB13208.1"/>
    <property type="molecule type" value="Genomic_DNA"/>
</dbReference>
<dbReference type="SUPFAM" id="SSF46689">
    <property type="entry name" value="Homeodomain-like"/>
    <property type="match status" value="1"/>
</dbReference>
<dbReference type="Gene3D" id="1.10.357.10">
    <property type="entry name" value="Tetracycline Repressor, domain 2"/>
    <property type="match status" value="1"/>
</dbReference>
<feature type="domain" description="HTH tetR-type" evidence="5">
    <location>
        <begin position="14"/>
        <end position="74"/>
    </location>
</feature>
<keyword evidence="7" id="KW-1185">Reference proteome</keyword>
<keyword evidence="2 4" id="KW-0238">DNA-binding</keyword>
<dbReference type="GO" id="GO:0003700">
    <property type="term" value="F:DNA-binding transcription factor activity"/>
    <property type="evidence" value="ECO:0007669"/>
    <property type="project" value="TreeGrafter"/>
</dbReference>
<evidence type="ECO:0000256" key="2">
    <source>
        <dbReference type="ARBA" id="ARBA00023125"/>
    </source>
</evidence>
<dbReference type="PANTHER" id="PTHR30055:SF238">
    <property type="entry name" value="MYCOFACTOCIN BIOSYNTHESIS TRANSCRIPTIONAL REGULATOR MFTR-RELATED"/>
    <property type="match status" value="1"/>
</dbReference>
<comment type="caution">
    <text evidence="6">The sequence shown here is derived from an EMBL/GenBank/DDBJ whole genome shotgun (WGS) entry which is preliminary data.</text>
</comment>
<gene>
    <name evidence="6" type="ORF">GCM10010979_29530</name>
</gene>
<dbReference type="Proteomes" id="UP000606922">
    <property type="component" value="Unassembled WGS sequence"/>
</dbReference>
<evidence type="ECO:0000259" key="5">
    <source>
        <dbReference type="PROSITE" id="PS50977"/>
    </source>
</evidence>
<dbReference type="Pfam" id="PF00440">
    <property type="entry name" value="TetR_N"/>
    <property type="match status" value="1"/>
</dbReference>
<dbReference type="PRINTS" id="PR00455">
    <property type="entry name" value="HTHTETR"/>
</dbReference>
<sequence length="191" mass="20842">MQHPPVSRRELNRAQSADAIHTAAVSLVLRHGLAGATVDAIAEQAGVSRRTFFNYFPTKEDAVLATRPPRLSAHDLEAFGSSTDDTFARVVRLMSAAVRSVFDDLPSFAAKRQHLLKLHPALRERVERQVRDAETLVKEALAASEPAAPSLPLLMIAGTVMRYAFTPAEDGSIDDSAEAIDRAIEQFRAVL</sequence>
<protein>
    <submittedName>
        <fullName evidence="6">TetR family transcriptional regulator</fullName>
    </submittedName>
</protein>
<dbReference type="PANTHER" id="PTHR30055">
    <property type="entry name" value="HTH-TYPE TRANSCRIPTIONAL REGULATOR RUTR"/>
    <property type="match status" value="1"/>
</dbReference>
<dbReference type="InterPro" id="IPR023772">
    <property type="entry name" value="DNA-bd_HTH_TetR-type_CS"/>
</dbReference>
<dbReference type="GO" id="GO:0000976">
    <property type="term" value="F:transcription cis-regulatory region binding"/>
    <property type="evidence" value="ECO:0007669"/>
    <property type="project" value="TreeGrafter"/>
</dbReference>
<evidence type="ECO:0000313" key="6">
    <source>
        <dbReference type="EMBL" id="GGB13208.1"/>
    </source>
</evidence>
<dbReference type="AlphaFoldDB" id="A0A916WMZ1"/>
<keyword evidence="1" id="KW-0805">Transcription regulation</keyword>
<reference evidence="6" key="1">
    <citation type="journal article" date="2014" name="Int. J. Syst. Evol. Microbiol.">
        <title>Complete genome sequence of Corynebacterium casei LMG S-19264T (=DSM 44701T), isolated from a smear-ripened cheese.</title>
        <authorList>
            <consortium name="US DOE Joint Genome Institute (JGI-PGF)"/>
            <person name="Walter F."/>
            <person name="Albersmeier A."/>
            <person name="Kalinowski J."/>
            <person name="Ruckert C."/>
        </authorList>
    </citation>
    <scope>NUCLEOTIDE SEQUENCE</scope>
    <source>
        <strain evidence="6">CGMCC 1.12813</strain>
    </source>
</reference>
<dbReference type="InterPro" id="IPR009057">
    <property type="entry name" value="Homeodomain-like_sf"/>
</dbReference>
<evidence type="ECO:0000256" key="1">
    <source>
        <dbReference type="ARBA" id="ARBA00023015"/>
    </source>
</evidence>
<dbReference type="PROSITE" id="PS50977">
    <property type="entry name" value="HTH_TETR_2"/>
    <property type="match status" value="1"/>
</dbReference>
<dbReference type="InterPro" id="IPR001647">
    <property type="entry name" value="HTH_TetR"/>
</dbReference>
<organism evidence="6 7">
    <name type="scientific">Conyzicola nivalis</name>
    <dbReference type="NCBI Taxonomy" id="1477021"/>
    <lineage>
        <taxon>Bacteria</taxon>
        <taxon>Bacillati</taxon>
        <taxon>Actinomycetota</taxon>
        <taxon>Actinomycetes</taxon>
        <taxon>Micrococcales</taxon>
        <taxon>Microbacteriaceae</taxon>
        <taxon>Conyzicola</taxon>
    </lineage>
</organism>
<evidence type="ECO:0000313" key="7">
    <source>
        <dbReference type="Proteomes" id="UP000606922"/>
    </source>
</evidence>
<proteinExistence type="predicted"/>
<accession>A0A916WMZ1</accession>
<feature type="DNA-binding region" description="H-T-H motif" evidence="4">
    <location>
        <begin position="37"/>
        <end position="56"/>
    </location>
</feature>
<evidence type="ECO:0000256" key="4">
    <source>
        <dbReference type="PROSITE-ProRule" id="PRU00335"/>
    </source>
</evidence>
<evidence type="ECO:0000256" key="3">
    <source>
        <dbReference type="ARBA" id="ARBA00023163"/>
    </source>
</evidence>
<dbReference type="RefSeq" id="WP_188511529.1">
    <property type="nucleotide sequence ID" value="NZ_BMGB01000002.1"/>
</dbReference>
<reference evidence="6" key="2">
    <citation type="submission" date="2020-09" db="EMBL/GenBank/DDBJ databases">
        <authorList>
            <person name="Sun Q."/>
            <person name="Zhou Y."/>
        </authorList>
    </citation>
    <scope>NUCLEOTIDE SEQUENCE</scope>
    <source>
        <strain evidence="6">CGMCC 1.12813</strain>
    </source>
</reference>
<dbReference type="InterPro" id="IPR050109">
    <property type="entry name" value="HTH-type_TetR-like_transc_reg"/>
</dbReference>
<keyword evidence="3" id="KW-0804">Transcription</keyword>
<dbReference type="PROSITE" id="PS01081">
    <property type="entry name" value="HTH_TETR_1"/>
    <property type="match status" value="1"/>
</dbReference>